<sequence>MHISNLLSVASLAALAAAAPSELERRQQNCVITDFNKIAGLSKYCDVIALRNIHVPAGQSLDLTNLKEGANIIFEGRTTFGYAEWNGPLIKVSGKHITVRQSPGSVLDGEGERWWDYHGGNGGKTKPHFFSAHNLDDSRIEGLKVKNTPVHGFSLDSKNLVVSGVTIDNSDGDNKGAYNTDAFDVAHSYNLTIENAWVHNQDDCLAINQGDNIRFINGYCYGSHGLSIGSVGNGDVVSNVEITDSQIVNSQNGVRIKTKSGQTGEVRNITFRNISLTNITDYGLIVQQDYNNPGHATNGIKIHDITFDNIHGTALQKGYNIALYCGDGSCYNWSWKNVKIHGARDYKCQNYPSVASCSAA</sequence>
<name>A0A9P5G4I2_GEOCN</name>
<keyword evidence="5 11" id="KW-0378">Hydrolase</keyword>
<gene>
    <name evidence="13" type="ORF">DV451_003963</name>
</gene>
<dbReference type="GO" id="GO:0045490">
    <property type="term" value="P:pectin catabolic process"/>
    <property type="evidence" value="ECO:0007669"/>
    <property type="project" value="UniProtKB-ARBA"/>
</dbReference>
<proteinExistence type="inferred from homology"/>
<dbReference type="InterPro" id="IPR050434">
    <property type="entry name" value="Glycosyl_hydrlase_28"/>
</dbReference>
<dbReference type="SUPFAM" id="SSF51126">
    <property type="entry name" value="Pectin lyase-like"/>
    <property type="match status" value="1"/>
</dbReference>
<evidence type="ECO:0000256" key="6">
    <source>
        <dbReference type="ARBA" id="ARBA00023157"/>
    </source>
</evidence>
<evidence type="ECO:0000313" key="13">
    <source>
        <dbReference type="EMBL" id="KAF5097150.1"/>
    </source>
</evidence>
<dbReference type="InterPro" id="IPR006626">
    <property type="entry name" value="PbH1"/>
</dbReference>
<protein>
    <recommendedName>
        <fullName evidence="2">endo-polygalacturonase</fullName>
        <ecNumber evidence="2">3.2.1.15</ecNumber>
    </recommendedName>
</protein>
<dbReference type="PANTHER" id="PTHR31884:SF13">
    <property type="entry name" value="ENDOPOLYGALACTURONASE B"/>
    <property type="match status" value="1"/>
</dbReference>
<evidence type="ECO:0000256" key="2">
    <source>
        <dbReference type="ARBA" id="ARBA00012736"/>
    </source>
</evidence>
<evidence type="ECO:0000256" key="9">
    <source>
        <dbReference type="ARBA" id="ARBA00034074"/>
    </source>
</evidence>
<keyword evidence="4" id="KW-0677">Repeat</keyword>
<dbReference type="GO" id="GO:0004650">
    <property type="term" value="F:polygalacturonase activity"/>
    <property type="evidence" value="ECO:0007669"/>
    <property type="project" value="UniProtKB-EC"/>
</dbReference>
<feature type="signal peptide" evidence="12">
    <location>
        <begin position="1"/>
        <end position="18"/>
    </location>
</feature>
<dbReference type="InterPro" id="IPR012334">
    <property type="entry name" value="Pectin_lyas_fold"/>
</dbReference>
<keyword evidence="8" id="KW-0961">Cell wall biogenesis/degradation</keyword>
<evidence type="ECO:0000256" key="4">
    <source>
        <dbReference type="ARBA" id="ARBA00022737"/>
    </source>
</evidence>
<evidence type="ECO:0000256" key="7">
    <source>
        <dbReference type="ARBA" id="ARBA00023295"/>
    </source>
</evidence>
<keyword evidence="7 11" id="KW-0326">Glycosidase</keyword>
<evidence type="ECO:0000256" key="8">
    <source>
        <dbReference type="ARBA" id="ARBA00023316"/>
    </source>
</evidence>
<dbReference type="Gene3D" id="2.160.20.10">
    <property type="entry name" value="Single-stranded right-handed beta-helix, Pectin lyase-like"/>
    <property type="match status" value="1"/>
</dbReference>
<reference evidence="13" key="1">
    <citation type="journal article" date="2020" name="Front. Microbiol.">
        <title>Phenotypic and Genetic Characterization of the Cheese Ripening Yeast Geotrichum candidum.</title>
        <authorList>
            <person name="Perkins V."/>
            <person name="Vignola S."/>
            <person name="Lessard M.H."/>
            <person name="Plante P.L."/>
            <person name="Corbeil J."/>
            <person name="Dugat-Bony E."/>
            <person name="Frenette M."/>
            <person name="Labrie S."/>
        </authorList>
    </citation>
    <scope>NUCLEOTIDE SEQUENCE</scope>
    <source>
        <strain evidence="13">LMA-70</strain>
    </source>
</reference>
<evidence type="ECO:0000256" key="10">
    <source>
        <dbReference type="PROSITE-ProRule" id="PRU10052"/>
    </source>
</evidence>
<dbReference type="Proteomes" id="UP000750522">
    <property type="component" value="Unassembled WGS sequence"/>
</dbReference>
<reference evidence="13" key="2">
    <citation type="submission" date="2020-01" db="EMBL/GenBank/DDBJ databases">
        <authorList>
            <person name="Perkins V."/>
            <person name="Lessard M.-H."/>
            <person name="Dugat-Bony E."/>
            <person name="Frenette M."/>
            <person name="Labrie S."/>
        </authorList>
    </citation>
    <scope>NUCLEOTIDE SEQUENCE</scope>
    <source>
        <strain evidence="13">LMA-70</strain>
    </source>
</reference>
<evidence type="ECO:0000256" key="3">
    <source>
        <dbReference type="ARBA" id="ARBA00022729"/>
    </source>
</evidence>
<comment type="catalytic activity">
    <reaction evidence="9">
        <text>(1,4-alpha-D-galacturonosyl)n+m + H2O = (1,4-alpha-D-galacturonosyl)n + (1,4-alpha-D-galacturonosyl)m.</text>
        <dbReference type="EC" id="3.2.1.15"/>
    </reaction>
</comment>
<evidence type="ECO:0000313" key="14">
    <source>
        <dbReference type="Proteomes" id="UP000750522"/>
    </source>
</evidence>
<evidence type="ECO:0000256" key="12">
    <source>
        <dbReference type="SAM" id="SignalP"/>
    </source>
</evidence>
<accession>A0A9P5G4I2</accession>
<dbReference type="EMBL" id="QQZK01000099">
    <property type="protein sequence ID" value="KAF5097150.1"/>
    <property type="molecule type" value="Genomic_DNA"/>
</dbReference>
<feature type="active site" evidence="10">
    <location>
        <position position="224"/>
    </location>
</feature>
<evidence type="ECO:0000256" key="5">
    <source>
        <dbReference type="ARBA" id="ARBA00022801"/>
    </source>
</evidence>
<dbReference type="AlphaFoldDB" id="A0A9P5G4I2"/>
<comment type="caution">
    <text evidence="13">The sequence shown here is derived from an EMBL/GenBank/DDBJ whole genome shotgun (WGS) entry which is preliminary data.</text>
</comment>
<dbReference type="InterPro" id="IPR011050">
    <property type="entry name" value="Pectin_lyase_fold/virulence"/>
</dbReference>
<comment type="similarity">
    <text evidence="1 11">Belongs to the glycosyl hydrolase 28 family.</text>
</comment>
<keyword evidence="6" id="KW-1015">Disulfide bond</keyword>
<organism evidence="13 14">
    <name type="scientific">Geotrichum candidum</name>
    <name type="common">Oospora lactis</name>
    <name type="synonym">Dipodascus geotrichum</name>
    <dbReference type="NCBI Taxonomy" id="1173061"/>
    <lineage>
        <taxon>Eukaryota</taxon>
        <taxon>Fungi</taxon>
        <taxon>Dikarya</taxon>
        <taxon>Ascomycota</taxon>
        <taxon>Saccharomycotina</taxon>
        <taxon>Dipodascomycetes</taxon>
        <taxon>Dipodascales</taxon>
        <taxon>Dipodascaceae</taxon>
        <taxon>Geotrichum</taxon>
    </lineage>
</organism>
<dbReference type="GO" id="GO:0005576">
    <property type="term" value="C:extracellular region"/>
    <property type="evidence" value="ECO:0007669"/>
    <property type="project" value="TreeGrafter"/>
</dbReference>
<dbReference type="PROSITE" id="PS00502">
    <property type="entry name" value="POLYGALACTURONASE"/>
    <property type="match status" value="1"/>
</dbReference>
<keyword evidence="3 12" id="KW-0732">Signal</keyword>
<dbReference type="PANTHER" id="PTHR31884">
    <property type="entry name" value="POLYGALACTURONASE"/>
    <property type="match status" value="1"/>
</dbReference>
<feature type="chain" id="PRO_5040181897" description="endo-polygalacturonase" evidence="12">
    <location>
        <begin position="19"/>
        <end position="360"/>
    </location>
</feature>
<dbReference type="InterPro" id="IPR000743">
    <property type="entry name" value="Glyco_hydro_28"/>
</dbReference>
<dbReference type="GO" id="GO:0071555">
    <property type="term" value="P:cell wall organization"/>
    <property type="evidence" value="ECO:0007669"/>
    <property type="project" value="UniProtKB-KW"/>
</dbReference>
<dbReference type="FunFam" id="2.160.20.10:FF:000002">
    <property type="entry name" value="Endopolygalacturonase D"/>
    <property type="match status" value="1"/>
</dbReference>
<evidence type="ECO:0000256" key="11">
    <source>
        <dbReference type="RuleBase" id="RU361169"/>
    </source>
</evidence>
<dbReference type="EC" id="3.2.1.15" evidence="2"/>
<evidence type="ECO:0000256" key="1">
    <source>
        <dbReference type="ARBA" id="ARBA00008834"/>
    </source>
</evidence>
<dbReference type="Pfam" id="PF00295">
    <property type="entry name" value="Glyco_hydro_28"/>
    <property type="match status" value="1"/>
</dbReference>
<dbReference type="SMART" id="SM00710">
    <property type="entry name" value="PbH1"/>
    <property type="match status" value="5"/>
</dbReference>